<feature type="compositionally biased region" description="Polar residues" evidence="3">
    <location>
        <begin position="87"/>
        <end position="99"/>
    </location>
</feature>
<dbReference type="AlphaFoldDB" id="A0A914C4N4"/>
<evidence type="ECO:0000259" key="5">
    <source>
        <dbReference type="PROSITE" id="PS50057"/>
    </source>
</evidence>
<feature type="domain" description="MyTH4" evidence="6">
    <location>
        <begin position="722"/>
        <end position="877"/>
    </location>
</feature>
<feature type="region of interest" description="Disordered" evidence="3">
    <location>
        <begin position="1"/>
        <end position="33"/>
    </location>
</feature>
<keyword evidence="7" id="KW-1185">Reference proteome</keyword>
<feature type="domain" description="FERM" evidence="5">
    <location>
        <begin position="888"/>
        <end position="1204"/>
    </location>
</feature>
<reference evidence="8" key="1">
    <citation type="submission" date="2022-11" db="UniProtKB">
        <authorList>
            <consortium name="WormBaseParasite"/>
        </authorList>
    </citation>
    <scope>IDENTIFICATION</scope>
</reference>
<dbReference type="GO" id="GO:0005856">
    <property type="term" value="C:cytoskeleton"/>
    <property type="evidence" value="ECO:0007669"/>
    <property type="project" value="InterPro"/>
</dbReference>
<feature type="region of interest" description="Disordered" evidence="3">
    <location>
        <begin position="386"/>
        <end position="406"/>
    </location>
</feature>
<keyword evidence="1" id="KW-0677">Repeat</keyword>
<feature type="region of interest" description="Disordered" evidence="3">
    <location>
        <begin position="49"/>
        <end position="123"/>
    </location>
</feature>
<dbReference type="SMART" id="SM00295">
    <property type="entry name" value="B41"/>
    <property type="match status" value="1"/>
</dbReference>
<dbReference type="InterPro" id="IPR000857">
    <property type="entry name" value="MyTH4_dom"/>
</dbReference>
<dbReference type="SUPFAM" id="SSF47031">
    <property type="entry name" value="Second domain of FERM"/>
    <property type="match status" value="1"/>
</dbReference>
<evidence type="ECO:0000256" key="2">
    <source>
        <dbReference type="ARBA" id="ARBA00023054"/>
    </source>
</evidence>
<proteinExistence type="predicted"/>
<dbReference type="Pfam" id="PF00169">
    <property type="entry name" value="PH"/>
    <property type="match status" value="2"/>
</dbReference>
<dbReference type="InterPro" id="IPR001849">
    <property type="entry name" value="PH_domain"/>
</dbReference>
<feature type="region of interest" description="Disordered" evidence="3">
    <location>
        <begin position="618"/>
        <end position="644"/>
    </location>
</feature>
<dbReference type="InterPro" id="IPR014352">
    <property type="entry name" value="FERM/acyl-CoA-bd_prot_sf"/>
</dbReference>
<dbReference type="Gene3D" id="1.25.40.530">
    <property type="entry name" value="MyTH4 domain"/>
    <property type="match status" value="1"/>
</dbReference>
<dbReference type="PROSITE" id="PS50003">
    <property type="entry name" value="PH_DOMAIN"/>
    <property type="match status" value="2"/>
</dbReference>
<feature type="domain" description="PH" evidence="4">
    <location>
        <begin position="563"/>
        <end position="686"/>
    </location>
</feature>
<dbReference type="InterPro" id="IPR038185">
    <property type="entry name" value="MyTH4_dom_sf"/>
</dbReference>
<dbReference type="SUPFAM" id="SSF50729">
    <property type="entry name" value="PH domain-like"/>
    <property type="match status" value="2"/>
</dbReference>
<organism evidence="7 8">
    <name type="scientific">Acrobeloides nanus</name>
    <dbReference type="NCBI Taxonomy" id="290746"/>
    <lineage>
        <taxon>Eukaryota</taxon>
        <taxon>Metazoa</taxon>
        <taxon>Ecdysozoa</taxon>
        <taxon>Nematoda</taxon>
        <taxon>Chromadorea</taxon>
        <taxon>Rhabditida</taxon>
        <taxon>Tylenchina</taxon>
        <taxon>Cephalobomorpha</taxon>
        <taxon>Cephaloboidea</taxon>
        <taxon>Cephalobidae</taxon>
        <taxon>Acrobeloides</taxon>
    </lineage>
</organism>
<dbReference type="PROSITE" id="PS50057">
    <property type="entry name" value="FERM_3"/>
    <property type="match status" value="1"/>
</dbReference>
<dbReference type="PROSITE" id="PS51016">
    <property type="entry name" value="MYTH4"/>
    <property type="match status" value="1"/>
</dbReference>
<evidence type="ECO:0000259" key="6">
    <source>
        <dbReference type="PROSITE" id="PS51016"/>
    </source>
</evidence>
<feature type="compositionally biased region" description="Acidic residues" evidence="3">
    <location>
        <begin position="622"/>
        <end position="631"/>
    </location>
</feature>
<feature type="compositionally biased region" description="Polar residues" evidence="3">
    <location>
        <begin position="632"/>
        <end position="644"/>
    </location>
</feature>
<dbReference type="CDD" id="cd14473">
    <property type="entry name" value="FERM_B-lobe"/>
    <property type="match status" value="1"/>
</dbReference>
<accession>A0A914C4N4</accession>
<dbReference type="InterPro" id="IPR035963">
    <property type="entry name" value="FERM_2"/>
</dbReference>
<evidence type="ECO:0000256" key="1">
    <source>
        <dbReference type="ARBA" id="ARBA00022737"/>
    </source>
</evidence>
<evidence type="ECO:0000313" key="8">
    <source>
        <dbReference type="WBParaSite" id="ACRNAN_Path_281.g1056.t1"/>
    </source>
</evidence>
<feature type="compositionally biased region" description="Polar residues" evidence="3">
    <location>
        <begin position="363"/>
        <end position="372"/>
    </location>
</feature>
<dbReference type="Pfam" id="PF00784">
    <property type="entry name" value="MyTH4"/>
    <property type="match status" value="1"/>
</dbReference>
<feature type="compositionally biased region" description="Polar residues" evidence="3">
    <location>
        <begin position="63"/>
        <end position="76"/>
    </location>
</feature>
<dbReference type="Proteomes" id="UP000887540">
    <property type="component" value="Unplaced"/>
</dbReference>
<dbReference type="InterPro" id="IPR019749">
    <property type="entry name" value="Band_41_domain"/>
</dbReference>
<dbReference type="InterPro" id="IPR011993">
    <property type="entry name" value="PH-like_dom_sf"/>
</dbReference>
<dbReference type="PANTHER" id="PTHR22903">
    <property type="entry name" value="PLEKHH PROTEIN"/>
    <property type="match status" value="1"/>
</dbReference>
<feature type="compositionally biased region" description="Gly residues" evidence="3">
    <location>
        <begin position="330"/>
        <end position="341"/>
    </location>
</feature>
<dbReference type="WBParaSite" id="ACRNAN_Path_281.g1056.t1">
    <property type="protein sequence ID" value="ACRNAN_Path_281.g1056.t1"/>
    <property type="gene ID" value="ACRNAN_Path_281.g1056"/>
</dbReference>
<dbReference type="InterPro" id="IPR019748">
    <property type="entry name" value="FERM_central"/>
</dbReference>
<evidence type="ECO:0000259" key="4">
    <source>
        <dbReference type="PROSITE" id="PS50003"/>
    </source>
</evidence>
<dbReference type="Pfam" id="PF00373">
    <property type="entry name" value="FERM_M"/>
    <property type="match status" value="1"/>
</dbReference>
<protein>
    <submittedName>
        <fullName evidence="8">Uncharacterized protein</fullName>
    </submittedName>
</protein>
<evidence type="ECO:0000313" key="7">
    <source>
        <dbReference type="Proteomes" id="UP000887540"/>
    </source>
</evidence>
<dbReference type="Gene3D" id="2.30.29.30">
    <property type="entry name" value="Pleckstrin-homology domain (PH domain)/Phosphotyrosine-binding domain (PTB)"/>
    <property type="match status" value="2"/>
</dbReference>
<sequence>MEQNRTSDDSGLTSDDTSADRKPLKFSTADESIPYSTIESFQTVMMTQSTSALLKRSPRMRNKTPNGRTNVQNQVEVQDPVLPLNQAPENAHSSTSDSSPWDEKPKPIPTPRKSKVQSTQSDQHVVEIPMRSNHHHVSGVERDSLNSYDVEDDYGEYEEDEDEIFEEIDYGDSPVQEALNVSPNKKDARFADYVNLNDFVMVKDGETSSRLSQVYSDINKNQPEPEVPELPKHKPFMQWEQRLYRNAEKCLSVVESACNSPTPNKQSDPIVIGRSELALPLLANAQMNGTLRRVNVTNLTKNGPTDFSKHLCAREHSFGSMPSGESDSGFGRGSNGSGRGSGLAAVPESSTTPPEGMVLTHPPNGSHNSTGSHSFLTASSVNFGASTSRGSGASSGTGSMNQHNNSIASSSNNCSFNGGDSTYAIPPDAKFSAKMLKGPPTIRASLVPTTEMVEKSGHLVELSENKFRSFKRRYVILRNGKLCFYKKKNDDEPSKTIVLAGIKSIARVTTKSGVHGFQINTETERLKYQAECDKATEDWYTALNQSLKNMTIAEISQRTRPVDSTLKGWITKVKRGHQKRYFASLMGQKLLFFKKEEDKIPCSHLFLQGAKICEKSKGSSDEYSDSSEDQNIDGSFNDSSSASNGYHGSPDYSVCIEIPNVDPLYIMLHSSEEKDKWLYYLKMVSRDAVMSGTPFEVLVQKLMLEFDPMGSSLWEDPLLLICDEKNPVDSLTSIEDDELKRKALELDLACFLFTSVLMKPIAVQYHVDLSQNILSSLLESDELKNELYAQLIRLTNSSMPYAIQAWKLLALAIPIYLPKQYSILWLLKQHLARQSKSQNTAKEYAKMASFCEQLIQKRQKVGDRREGPSKLEAISILTRDPSNTKLPFSVPILLPSGDYQVVEFDGSTEIGQCLSSLCLKLGLRPALLSGYALYANDPSGGEGDLILLKGKQKICDCLSSWERQIKDSRMGRVTTDSCSIKLQLRMRHYWNHLSDEETQMEKVFLCYRMADEIVAGHLPMSNELAEELCALYAQMCYGDSPPSSNDPQFDIILSKFYPAKMLEVVNYRSLKETVCQNWSQLNGLSLTECVRMILAVLRKWKFFGAYIKMARMKMPSDRKIFIALTDEGIHLLTDKQLDVIRSFPYHRLVNFGEYRDDFMITVSRILPPDAHPEETPRERLTFYMEKKHIEQLTCHLAEYIRCQKLVWKLSIK</sequence>
<name>A0A914C4N4_9BILA</name>
<feature type="region of interest" description="Disordered" evidence="3">
    <location>
        <begin position="318"/>
        <end position="372"/>
    </location>
</feature>
<evidence type="ECO:0000256" key="3">
    <source>
        <dbReference type="SAM" id="MobiDB-lite"/>
    </source>
</evidence>
<dbReference type="SMART" id="SM00139">
    <property type="entry name" value="MyTH4"/>
    <property type="match status" value="1"/>
</dbReference>
<dbReference type="Gene3D" id="3.10.20.90">
    <property type="entry name" value="Phosphatidylinositol 3-kinase Catalytic Subunit, Chain A, domain 1"/>
    <property type="match status" value="1"/>
</dbReference>
<dbReference type="SMART" id="SM00233">
    <property type="entry name" value="PH"/>
    <property type="match status" value="2"/>
</dbReference>
<dbReference type="Gene3D" id="1.20.80.10">
    <property type="match status" value="1"/>
</dbReference>
<dbReference type="PANTHER" id="PTHR22903:SF8">
    <property type="entry name" value="MAX-1A"/>
    <property type="match status" value="1"/>
</dbReference>
<keyword evidence="2" id="KW-0175">Coiled coil</keyword>
<dbReference type="CDD" id="cd00821">
    <property type="entry name" value="PH"/>
    <property type="match status" value="1"/>
</dbReference>
<feature type="domain" description="PH" evidence="4">
    <location>
        <begin position="452"/>
        <end position="548"/>
    </location>
</feature>
<dbReference type="InterPro" id="IPR000299">
    <property type="entry name" value="FERM_domain"/>
</dbReference>